<evidence type="ECO:0000256" key="5">
    <source>
        <dbReference type="ARBA" id="ARBA00022741"/>
    </source>
</evidence>
<name>A0A4D6MD88_VIGUN</name>
<dbReference type="SUPFAM" id="SSF56112">
    <property type="entry name" value="Protein kinase-like (PK-like)"/>
    <property type="match status" value="1"/>
</dbReference>
<proteinExistence type="inferred from homology"/>
<dbReference type="EC" id="2.7.11.1" evidence="2"/>
<feature type="compositionally biased region" description="Low complexity" evidence="11">
    <location>
        <begin position="28"/>
        <end position="37"/>
    </location>
</feature>
<evidence type="ECO:0000256" key="7">
    <source>
        <dbReference type="ARBA" id="ARBA00022840"/>
    </source>
</evidence>
<evidence type="ECO:0000256" key="6">
    <source>
        <dbReference type="ARBA" id="ARBA00022777"/>
    </source>
</evidence>
<feature type="region of interest" description="Disordered" evidence="11">
    <location>
        <begin position="442"/>
        <end position="493"/>
    </location>
</feature>
<evidence type="ECO:0000256" key="10">
    <source>
        <dbReference type="PROSITE-ProRule" id="PRU10141"/>
    </source>
</evidence>
<keyword evidence="3" id="KW-0723">Serine/threonine-protein kinase</keyword>
<evidence type="ECO:0000259" key="12">
    <source>
        <dbReference type="PROSITE" id="PS50011"/>
    </source>
</evidence>
<dbReference type="PROSITE" id="PS50011">
    <property type="entry name" value="PROTEIN_KINASE_DOM"/>
    <property type="match status" value="1"/>
</dbReference>
<keyword evidence="4" id="KW-0808">Transferase</keyword>
<dbReference type="InterPro" id="IPR000719">
    <property type="entry name" value="Prot_kinase_dom"/>
</dbReference>
<accession>A0A4D6MD88</accession>
<evidence type="ECO:0000256" key="9">
    <source>
        <dbReference type="ARBA" id="ARBA00048679"/>
    </source>
</evidence>
<comment type="similarity">
    <text evidence="1">Belongs to the protein kinase superfamily. TKL Ser/Thr protein kinase family. RAF subfamily.</text>
</comment>
<dbReference type="PRINTS" id="PR00109">
    <property type="entry name" value="TYRKINASE"/>
</dbReference>
<comment type="catalytic activity">
    <reaction evidence="9">
        <text>L-seryl-[protein] + ATP = O-phospho-L-seryl-[protein] + ADP + H(+)</text>
        <dbReference type="Rhea" id="RHEA:17989"/>
        <dbReference type="Rhea" id="RHEA-COMP:9863"/>
        <dbReference type="Rhea" id="RHEA-COMP:11604"/>
        <dbReference type="ChEBI" id="CHEBI:15378"/>
        <dbReference type="ChEBI" id="CHEBI:29999"/>
        <dbReference type="ChEBI" id="CHEBI:30616"/>
        <dbReference type="ChEBI" id="CHEBI:83421"/>
        <dbReference type="ChEBI" id="CHEBI:456216"/>
        <dbReference type="EC" id="2.7.11.1"/>
    </reaction>
</comment>
<feature type="compositionally biased region" description="Polar residues" evidence="11">
    <location>
        <begin position="7"/>
        <end position="20"/>
    </location>
</feature>
<dbReference type="GO" id="GO:0004674">
    <property type="term" value="F:protein serine/threonine kinase activity"/>
    <property type="evidence" value="ECO:0007669"/>
    <property type="project" value="UniProtKB-KW"/>
</dbReference>
<dbReference type="PANTHER" id="PTHR44329">
    <property type="entry name" value="SERINE/THREONINE-PROTEIN KINASE TNNI3K-RELATED"/>
    <property type="match status" value="1"/>
</dbReference>
<evidence type="ECO:0000313" key="14">
    <source>
        <dbReference type="Proteomes" id="UP000501690"/>
    </source>
</evidence>
<gene>
    <name evidence="13" type="ORF">DEO72_LG6g2731</name>
</gene>
<keyword evidence="14" id="KW-1185">Reference proteome</keyword>
<evidence type="ECO:0000256" key="4">
    <source>
        <dbReference type="ARBA" id="ARBA00022679"/>
    </source>
</evidence>
<protein>
    <recommendedName>
        <fullName evidence="2">non-specific serine/threonine protein kinase</fullName>
        <ecNumber evidence="2">2.7.11.1</ecNumber>
    </recommendedName>
</protein>
<keyword evidence="7 10" id="KW-0067">ATP-binding</keyword>
<keyword evidence="6 13" id="KW-0418">Kinase</keyword>
<dbReference type="PROSITE" id="PS00107">
    <property type="entry name" value="PROTEIN_KINASE_ATP"/>
    <property type="match status" value="1"/>
</dbReference>
<feature type="domain" description="Protein kinase" evidence="12">
    <location>
        <begin position="539"/>
        <end position="795"/>
    </location>
</feature>
<dbReference type="Pfam" id="PF14381">
    <property type="entry name" value="EDR1_CTR1_ARMC3_pept"/>
    <property type="match status" value="1"/>
</dbReference>
<dbReference type="Pfam" id="PF07714">
    <property type="entry name" value="PK_Tyr_Ser-Thr"/>
    <property type="match status" value="1"/>
</dbReference>
<dbReference type="CDD" id="cd13999">
    <property type="entry name" value="STKc_MAP3K-like"/>
    <property type="match status" value="1"/>
</dbReference>
<organism evidence="13 14">
    <name type="scientific">Vigna unguiculata</name>
    <name type="common">Cowpea</name>
    <dbReference type="NCBI Taxonomy" id="3917"/>
    <lineage>
        <taxon>Eukaryota</taxon>
        <taxon>Viridiplantae</taxon>
        <taxon>Streptophyta</taxon>
        <taxon>Embryophyta</taxon>
        <taxon>Tracheophyta</taxon>
        <taxon>Spermatophyta</taxon>
        <taxon>Magnoliopsida</taxon>
        <taxon>eudicotyledons</taxon>
        <taxon>Gunneridae</taxon>
        <taxon>Pentapetalae</taxon>
        <taxon>rosids</taxon>
        <taxon>fabids</taxon>
        <taxon>Fabales</taxon>
        <taxon>Fabaceae</taxon>
        <taxon>Papilionoideae</taxon>
        <taxon>50 kb inversion clade</taxon>
        <taxon>NPAAA clade</taxon>
        <taxon>indigoferoid/millettioid clade</taxon>
        <taxon>Phaseoleae</taxon>
        <taxon>Vigna</taxon>
    </lineage>
</organism>
<evidence type="ECO:0000256" key="1">
    <source>
        <dbReference type="ARBA" id="ARBA00010507"/>
    </source>
</evidence>
<feature type="region of interest" description="Disordered" evidence="11">
    <location>
        <begin position="1"/>
        <end position="40"/>
    </location>
</feature>
<keyword evidence="5 10" id="KW-0547">Nucleotide-binding</keyword>
<evidence type="ECO:0000256" key="11">
    <source>
        <dbReference type="SAM" id="MobiDB-lite"/>
    </source>
</evidence>
<evidence type="ECO:0000313" key="13">
    <source>
        <dbReference type="EMBL" id="QCD98016.1"/>
    </source>
</evidence>
<dbReference type="SMART" id="SM00220">
    <property type="entry name" value="S_TKc"/>
    <property type="match status" value="1"/>
</dbReference>
<dbReference type="InterPro" id="IPR001245">
    <property type="entry name" value="Ser-Thr/Tyr_kinase_cat_dom"/>
</dbReference>
<comment type="catalytic activity">
    <reaction evidence="8">
        <text>L-threonyl-[protein] + ATP = O-phospho-L-threonyl-[protein] + ADP + H(+)</text>
        <dbReference type="Rhea" id="RHEA:46608"/>
        <dbReference type="Rhea" id="RHEA-COMP:11060"/>
        <dbReference type="Rhea" id="RHEA-COMP:11605"/>
        <dbReference type="ChEBI" id="CHEBI:15378"/>
        <dbReference type="ChEBI" id="CHEBI:30013"/>
        <dbReference type="ChEBI" id="CHEBI:30616"/>
        <dbReference type="ChEBI" id="CHEBI:61977"/>
        <dbReference type="ChEBI" id="CHEBI:456216"/>
        <dbReference type="EC" id="2.7.11.1"/>
    </reaction>
</comment>
<dbReference type="InterPro" id="IPR011009">
    <property type="entry name" value="Kinase-like_dom_sf"/>
</dbReference>
<dbReference type="InterPro" id="IPR051681">
    <property type="entry name" value="Ser/Thr_Kinases-Pseudokinases"/>
</dbReference>
<dbReference type="GO" id="GO:0005524">
    <property type="term" value="F:ATP binding"/>
    <property type="evidence" value="ECO:0007669"/>
    <property type="project" value="UniProtKB-UniRule"/>
</dbReference>
<evidence type="ECO:0000256" key="8">
    <source>
        <dbReference type="ARBA" id="ARBA00047899"/>
    </source>
</evidence>
<dbReference type="FunFam" id="3.30.200.20:FF:000060">
    <property type="entry name" value="Serine/threonine-protein kinase isoform 1"/>
    <property type="match status" value="1"/>
</dbReference>
<dbReference type="PROSITE" id="PS00108">
    <property type="entry name" value="PROTEIN_KINASE_ST"/>
    <property type="match status" value="1"/>
</dbReference>
<feature type="binding site" evidence="10">
    <location>
        <position position="566"/>
    </location>
    <ligand>
        <name>ATP</name>
        <dbReference type="ChEBI" id="CHEBI:30616"/>
    </ligand>
</feature>
<dbReference type="PANTHER" id="PTHR44329:SF281">
    <property type="entry name" value="SERINE_THREONINE-PROTEIN KINASE CTR1"/>
    <property type="match status" value="1"/>
</dbReference>
<dbReference type="GO" id="GO:0010182">
    <property type="term" value="P:sugar mediated signaling pathway"/>
    <property type="evidence" value="ECO:0007669"/>
    <property type="project" value="UniProtKB-ARBA"/>
</dbReference>
<dbReference type="InterPro" id="IPR017441">
    <property type="entry name" value="Protein_kinase_ATP_BS"/>
</dbReference>
<dbReference type="Gene3D" id="3.30.200.20">
    <property type="entry name" value="Phosphorylase Kinase, domain 1"/>
    <property type="match status" value="1"/>
</dbReference>
<dbReference type="AlphaFoldDB" id="A0A4D6MD88"/>
<dbReference type="InterPro" id="IPR008271">
    <property type="entry name" value="Ser/Thr_kinase_AS"/>
</dbReference>
<dbReference type="Proteomes" id="UP000501690">
    <property type="component" value="Linkage Group LG6"/>
</dbReference>
<dbReference type="GO" id="GO:0006950">
    <property type="term" value="P:response to stress"/>
    <property type="evidence" value="ECO:0007669"/>
    <property type="project" value="UniProtKB-ARBA"/>
</dbReference>
<sequence>MEMPARRSSSYSLLNQTPDDNLTVPLFDSSSGDGNNNRNKLERISDWESVVDHRQGNRIGNLYPSLRMQRQSSGSSFGESSLSGEFYTTPAMFTVAPDETDEFTSGEVRGRIPDLGAARSDRSYGRSWAQQTEESYQLQLALALRLYSEATCADDPNFLDPVPDESPSRSSYSAETVSHRFWVNGCLLYFDKIPDGFYLIHGMDPYLWTMCTDLQENGRIPSIEALKSLDPSSDSSVEVILVDRQRDPILKELQNKVHDIFCRSIVTTDVVDQLAKLVFDCMGGSASVWEGDLFPIWRECINDLRDRIGSIVVPIGSLSTGLCKHRAVLFKVLADTIGLPCRIAKGCKYCSREDASSCLVRFGLDREYMVDLIGKPGYLCEPDSLLNGPSSISFSSPLRFPRLKPAEPTIDFRSLAKQYFSDSMPTDLVFDSGVAEQYERQYRDRNPGPIPNDNNRSSLVPPQPQAYRPSAHDRGSETFKSANPPQNVVGPSLTSKDSLLLKHNRPGHRDTQTRLLISNKPSREFSVDMEDLDIPWTDLVLKGRIGSGSFGTVHQAEWNGSEVAVKILMEQDFAGERFQEFLREVAIMKSLRHPNIVLLMGAVTKPPNLSIVTEYLSRGSLYRLLHKPGATEMLDERRRISMAYDVAKGMNYLHKRNPPIVHRDLKSPNLLVDKKYTVSDFGLSRLKANTFLSSKSAAGTPEWMAPEVLRDEPSNEKSDVYSFGVILWELATLQQPWSNLNPPQVVAAVGFKGKRLEIPRDLNPQIASIIEACWANEPWKRPSFSSIMDSLKGLIKPPIPQPGRPNTSLLS</sequence>
<dbReference type="Gene3D" id="1.10.510.10">
    <property type="entry name" value="Transferase(Phosphotransferase) domain 1"/>
    <property type="match status" value="1"/>
</dbReference>
<evidence type="ECO:0000256" key="2">
    <source>
        <dbReference type="ARBA" id="ARBA00012513"/>
    </source>
</evidence>
<dbReference type="FunFam" id="1.10.510.10:FF:000193">
    <property type="entry name" value="Serine/threonine-protein kinase CTR1"/>
    <property type="match status" value="1"/>
</dbReference>
<reference evidence="13 14" key="1">
    <citation type="submission" date="2019-04" db="EMBL/GenBank/DDBJ databases">
        <title>An improved genome assembly and genetic linkage map for asparagus bean, Vigna unguiculata ssp. sesquipedialis.</title>
        <authorList>
            <person name="Xia Q."/>
            <person name="Zhang R."/>
            <person name="Dong Y."/>
        </authorList>
    </citation>
    <scope>NUCLEOTIDE SEQUENCE [LARGE SCALE GENOMIC DNA]</scope>
    <source>
        <tissue evidence="13">Leaf</tissue>
    </source>
</reference>
<dbReference type="InterPro" id="IPR055164">
    <property type="entry name" value="EDR1/CTR1/ARMC3-like_pept-like"/>
</dbReference>
<dbReference type="EMBL" id="CP039350">
    <property type="protein sequence ID" value="QCD98016.1"/>
    <property type="molecule type" value="Genomic_DNA"/>
</dbReference>
<evidence type="ECO:0000256" key="3">
    <source>
        <dbReference type="ARBA" id="ARBA00022527"/>
    </source>
</evidence>